<dbReference type="NCBIfam" id="TIGR01352">
    <property type="entry name" value="tonB_Cterm"/>
    <property type="match status" value="1"/>
</dbReference>
<proteinExistence type="inferred from homology"/>
<evidence type="ECO:0000259" key="10">
    <source>
        <dbReference type="PROSITE" id="PS52015"/>
    </source>
</evidence>
<keyword evidence="3" id="KW-0813">Transport</keyword>
<evidence type="ECO:0000256" key="3">
    <source>
        <dbReference type="ARBA" id="ARBA00022448"/>
    </source>
</evidence>
<name>A0ABY4G9H7_9BACT</name>
<dbReference type="PANTHER" id="PTHR33446">
    <property type="entry name" value="PROTEIN TONB-RELATED"/>
    <property type="match status" value="1"/>
</dbReference>
<dbReference type="RefSeq" id="WP_245122911.1">
    <property type="nucleotide sequence ID" value="NZ_CP095061.1"/>
</dbReference>
<evidence type="ECO:0000256" key="4">
    <source>
        <dbReference type="ARBA" id="ARBA00022475"/>
    </source>
</evidence>
<protein>
    <submittedName>
        <fullName evidence="11">TonB family protein</fullName>
    </submittedName>
</protein>
<dbReference type="Pfam" id="PF20329">
    <property type="entry name" value="DUF6624"/>
    <property type="match status" value="1"/>
</dbReference>
<evidence type="ECO:0000256" key="8">
    <source>
        <dbReference type="ARBA" id="ARBA00022989"/>
    </source>
</evidence>
<keyword evidence="7" id="KW-0653">Protein transport</keyword>
<dbReference type="InterPro" id="IPR046732">
    <property type="entry name" value="DUF6624"/>
</dbReference>
<dbReference type="Proteomes" id="UP000830401">
    <property type="component" value="Chromosome"/>
</dbReference>
<dbReference type="PROSITE" id="PS52015">
    <property type="entry name" value="TONB_CTD"/>
    <property type="match status" value="1"/>
</dbReference>
<evidence type="ECO:0000256" key="2">
    <source>
        <dbReference type="ARBA" id="ARBA00006555"/>
    </source>
</evidence>
<keyword evidence="4" id="KW-1003">Cell membrane</keyword>
<reference evidence="11" key="1">
    <citation type="submission" date="2022-04" db="EMBL/GenBank/DDBJ databases">
        <title>Hymenobacter sp. isolated from the air.</title>
        <authorList>
            <person name="Won M."/>
            <person name="Lee C.-M."/>
            <person name="Woen H.-Y."/>
            <person name="Kwon S.-W."/>
        </authorList>
    </citation>
    <scope>NUCLEOTIDE SEQUENCE</scope>
    <source>
        <strain evidence="11">5420S-77</strain>
    </source>
</reference>
<dbReference type="Pfam" id="PF03544">
    <property type="entry name" value="TonB_C"/>
    <property type="match status" value="1"/>
</dbReference>
<dbReference type="EMBL" id="CP095061">
    <property type="protein sequence ID" value="UOQ67411.1"/>
    <property type="molecule type" value="Genomic_DNA"/>
</dbReference>
<sequence length="399" mass="44941">MLAPARQHMLRQEYAAASSTYQRVLKQQAGTARDYYQAARAAAQNQESKIALELLSQAVDKGYYTAESLRAEVDFVPLRTQPTWNRLLARAQAKQKQHEAGFNQPLVALLKKIYQQDQQFRIAAREADKKFGLDSPQMRAAMQQQGVVDRRLIRQIDSLIARHGYPGKSFVGEYEKDVAFFVIQHNPNDNYLPLLTAAADKGEFSKSAFALFDDRTRTERGEKQLYGSQTHCSAAGKCQLYPIEDEANVDVRRAKLGMIPLEEYLQQFGITYQVSTATHNPNPPEIYVDPRQGIEQKQAAEEKSDVELIGGYKALYASLRYPAAAQKKQVRGSVTLQMVIDKTGIPQDVAVVKSLGYNCDEEALRVMRTARYTNSAGQDHEIRVNLPFPYEPKAANSEK</sequence>
<dbReference type="Gene3D" id="3.30.1150.10">
    <property type="match status" value="1"/>
</dbReference>
<evidence type="ECO:0000256" key="9">
    <source>
        <dbReference type="ARBA" id="ARBA00023136"/>
    </source>
</evidence>
<accession>A0ABY4G9H7</accession>
<dbReference type="PANTHER" id="PTHR33446:SF2">
    <property type="entry name" value="PROTEIN TONB"/>
    <property type="match status" value="1"/>
</dbReference>
<keyword evidence="6" id="KW-0812">Transmembrane</keyword>
<keyword evidence="9" id="KW-0472">Membrane</keyword>
<keyword evidence="8" id="KW-1133">Transmembrane helix</keyword>
<evidence type="ECO:0000256" key="5">
    <source>
        <dbReference type="ARBA" id="ARBA00022519"/>
    </source>
</evidence>
<evidence type="ECO:0000256" key="6">
    <source>
        <dbReference type="ARBA" id="ARBA00022692"/>
    </source>
</evidence>
<keyword evidence="12" id="KW-1185">Reference proteome</keyword>
<evidence type="ECO:0000313" key="11">
    <source>
        <dbReference type="EMBL" id="UOQ67411.1"/>
    </source>
</evidence>
<evidence type="ECO:0000313" key="12">
    <source>
        <dbReference type="Proteomes" id="UP000830401"/>
    </source>
</evidence>
<evidence type="ECO:0000256" key="7">
    <source>
        <dbReference type="ARBA" id="ARBA00022927"/>
    </source>
</evidence>
<gene>
    <name evidence="11" type="ORF">MUN86_05895</name>
</gene>
<keyword evidence="5" id="KW-0997">Cell inner membrane</keyword>
<comment type="subcellular location">
    <subcellularLocation>
        <location evidence="1">Cell inner membrane</location>
        <topology evidence="1">Single-pass membrane protein</topology>
        <orientation evidence="1">Periplasmic side</orientation>
    </subcellularLocation>
</comment>
<evidence type="ECO:0000256" key="1">
    <source>
        <dbReference type="ARBA" id="ARBA00004383"/>
    </source>
</evidence>
<dbReference type="SUPFAM" id="SSF74653">
    <property type="entry name" value="TolA/TonB C-terminal domain"/>
    <property type="match status" value="1"/>
</dbReference>
<dbReference type="InterPro" id="IPR006260">
    <property type="entry name" value="TonB/TolA_C"/>
</dbReference>
<dbReference type="InterPro" id="IPR037682">
    <property type="entry name" value="TonB_C"/>
</dbReference>
<comment type="similarity">
    <text evidence="2">Belongs to the TonB family.</text>
</comment>
<organism evidence="11 12">
    <name type="scientific">Hymenobacter volaticus</name>
    <dbReference type="NCBI Taxonomy" id="2932254"/>
    <lineage>
        <taxon>Bacteria</taxon>
        <taxon>Pseudomonadati</taxon>
        <taxon>Bacteroidota</taxon>
        <taxon>Cytophagia</taxon>
        <taxon>Cytophagales</taxon>
        <taxon>Hymenobacteraceae</taxon>
        <taxon>Hymenobacter</taxon>
    </lineage>
</organism>
<dbReference type="InterPro" id="IPR051045">
    <property type="entry name" value="TonB-dependent_transducer"/>
</dbReference>
<feature type="domain" description="TonB C-terminal" evidence="10">
    <location>
        <begin position="306"/>
        <end position="399"/>
    </location>
</feature>